<evidence type="ECO:0000256" key="2">
    <source>
        <dbReference type="ARBA" id="ARBA00022475"/>
    </source>
</evidence>
<dbReference type="PANTHER" id="PTHR35529">
    <property type="entry name" value="MANGANESE EFFLUX PUMP MNTP-RELATED"/>
    <property type="match status" value="1"/>
</dbReference>
<evidence type="ECO:0000256" key="3">
    <source>
        <dbReference type="ARBA" id="ARBA00022692"/>
    </source>
</evidence>
<evidence type="ECO:0000256" key="4">
    <source>
        <dbReference type="ARBA" id="ARBA00022989"/>
    </source>
</evidence>
<protein>
    <recommendedName>
        <fullName evidence="8">Putative manganese efflux pump MntP</fullName>
    </recommendedName>
</protein>
<comment type="caution">
    <text evidence="9">The sequence shown here is derived from an EMBL/GenBank/DDBJ whole genome shotgun (WGS) entry which is preliminary data.</text>
</comment>
<keyword evidence="6 8" id="KW-0472">Membrane</keyword>
<evidence type="ECO:0000256" key="7">
    <source>
        <dbReference type="ARBA" id="ARBA00023211"/>
    </source>
</evidence>
<organism evidence="9 10">
    <name type="scientific">Hominenteromicrobium mulieris</name>
    <dbReference type="NCBI Taxonomy" id="2885357"/>
    <lineage>
        <taxon>Bacteria</taxon>
        <taxon>Bacillati</taxon>
        <taxon>Bacillota</taxon>
        <taxon>Clostridia</taxon>
        <taxon>Eubacteriales</taxon>
        <taxon>Oscillospiraceae</taxon>
        <taxon>Hominenteromicrobium</taxon>
    </lineage>
</organism>
<keyword evidence="4 8" id="KW-1133">Transmembrane helix</keyword>
<accession>A0AAE3AJM3</accession>
<evidence type="ECO:0000313" key="10">
    <source>
        <dbReference type="Proteomes" id="UP001199424"/>
    </source>
</evidence>
<gene>
    <name evidence="8" type="primary">mntP</name>
    <name evidence="9" type="ORF">LKD31_05425</name>
</gene>
<feature type="transmembrane region" description="Helical" evidence="8">
    <location>
        <begin position="6"/>
        <end position="27"/>
    </location>
</feature>
<feature type="transmembrane region" description="Helical" evidence="8">
    <location>
        <begin position="39"/>
        <end position="62"/>
    </location>
</feature>
<keyword evidence="10" id="KW-1185">Reference proteome</keyword>
<dbReference type="AlphaFoldDB" id="A0AAE3AJM3"/>
<dbReference type="Pfam" id="PF02659">
    <property type="entry name" value="Mntp"/>
    <property type="match status" value="1"/>
</dbReference>
<dbReference type="PANTHER" id="PTHR35529:SF1">
    <property type="entry name" value="MANGANESE EFFLUX PUMP MNTP-RELATED"/>
    <property type="match status" value="1"/>
</dbReference>
<dbReference type="InterPro" id="IPR022929">
    <property type="entry name" value="Put_MntP"/>
</dbReference>
<evidence type="ECO:0000256" key="6">
    <source>
        <dbReference type="ARBA" id="ARBA00023136"/>
    </source>
</evidence>
<dbReference type="GO" id="GO:0005886">
    <property type="term" value="C:plasma membrane"/>
    <property type="evidence" value="ECO:0007669"/>
    <property type="project" value="UniProtKB-SubCell"/>
</dbReference>
<comment type="similarity">
    <text evidence="8">Belongs to the MntP (TC 9.B.29) family.</text>
</comment>
<keyword evidence="5 8" id="KW-0406">Ion transport</keyword>
<feature type="transmembrane region" description="Helical" evidence="8">
    <location>
        <begin position="162"/>
        <end position="179"/>
    </location>
</feature>
<keyword evidence="1 8" id="KW-0813">Transport</keyword>
<feature type="transmembrane region" description="Helical" evidence="8">
    <location>
        <begin position="131"/>
        <end position="150"/>
    </location>
</feature>
<feature type="transmembrane region" description="Helical" evidence="8">
    <location>
        <begin position="105"/>
        <end position="125"/>
    </location>
</feature>
<sequence>MNLWELLILAVGLSMDAFAVSVCKGLSVKKLKAKHMLTVGAYFGGFQALMPLLGYILGIQFQSMIQQFDHWIAFVLLVLIGLSMIKESREEAENLNDSFSFKTMLPLAVATSIDALAVGVTFAFLQVKIVPAISFIGATTFILSAIGIRIGNIFGAKYKSKAELVGGIVLILMGAKILLEHLGVPDMIFG</sequence>
<evidence type="ECO:0000256" key="8">
    <source>
        <dbReference type="HAMAP-Rule" id="MF_01521"/>
    </source>
</evidence>
<keyword evidence="3 8" id="KW-0812">Transmembrane</keyword>
<keyword evidence="2 8" id="KW-1003">Cell membrane</keyword>
<evidence type="ECO:0000313" key="9">
    <source>
        <dbReference type="EMBL" id="MCC2136451.1"/>
    </source>
</evidence>
<comment type="function">
    <text evidence="8">Probably functions as a manganese efflux pump.</text>
</comment>
<dbReference type="GO" id="GO:0005384">
    <property type="term" value="F:manganese ion transmembrane transporter activity"/>
    <property type="evidence" value="ECO:0007669"/>
    <property type="project" value="UniProtKB-UniRule"/>
</dbReference>
<evidence type="ECO:0000256" key="1">
    <source>
        <dbReference type="ARBA" id="ARBA00022448"/>
    </source>
</evidence>
<keyword evidence="7 8" id="KW-0464">Manganese</keyword>
<dbReference type="InterPro" id="IPR003810">
    <property type="entry name" value="Mntp/YtaF"/>
</dbReference>
<dbReference type="EMBL" id="JAJEQC010000004">
    <property type="protein sequence ID" value="MCC2136451.1"/>
    <property type="molecule type" value="Genomic_DNA"/>
</dbReference>
<reference evidence="9" key="1">
    <citation type="submission" date="2021-10" db="EMBL/GenBank/DDBJ databases">
        <title>Anaerobic single-cell dispensing facilitates the cultivation of human gut bacteria.</title>
        <authorList>
            <person name="Afrizal A."/>
        </authorList>
    </citation>
    <scope>NUCLEOTIDE SEQUENCE</scope>
    <source>
        <strain evidence="9">CLA-AA-H250</strain>
    </source>
</reference>
<feature type="transmembrane region" description="Helical" evidence="8">
    <location>
        <begin position="68"/>
        <end position="85"/>
    </location>
</feature>
<dbReference type="RefSeq" id="WP_308448931.1">
    <property type="nucleotide sequence ID" value="NZ_JAJEQC010000004.1"/>
</dbReference>
<dbReference type="Proteomes" id="UP001199424">
    <property type="component" value="Unassembled WGS sequence"/>
</dbReference>
<name>A0AAE3AJM3_9FIRM</name>
<comment type="subcellular location">
    <subcellularLocation>
        <location evidence="8">Cell membrane</location>
        <topology evidence="8">Multi-pass membrane protein</topology>
    </subcellularLocation>
</comment>
<dbReference type="HAMAP" id="MF_01521">
    <property type="entry name" value="MntP_pump"/>
    <property type="match status" value="1"/>
</dbReference>
<proteinExistence type="inferred from homology"/>
<evidence type="ECO:0000256" key="5">
    <source>
        <dbReference type="ARBA" id="ARBA00023065"/>
    </source>
</evidence>